<proteinExistence type="predicted"/>
<dbReference type="EMBL" id="JASSZA010000008">
    <property type="protein sequence ID" value="KAK2103211.1"/>
    <property type="molecule type" value="Genomic_DNA"/>
</dbReference>
<evidence type="ECO:0000313" key="2">
    <source>
        <dbReference type="Proteomes" id="UP001266305"/>
    </source>
</evidence>
<evidence type="ECO:0000313" key="1">
    <source>
        <dbReference type="EMBL" id="KAK2103211.1"/>
    </source>
</evidence>
<comment type="caution">
    <text evidence="1">The sequence shown here is derived from an EMBL/GenBank/DDBJ whole genome shotgun (WGS) entry which is preliminary data.</text>
</comment>
<protein>
    <submittedName>
        <fullName evidence="1">Uncharacterized protein</fullName>
    </submittedName>
</protein>
<keyword evidence="2" id="KW-1185">Reference proteome</keyword>
<gene>
    <name evidence="1" type="ORF">P7K49_017067</name>
</gene>
<reference evidence="1 2" key="1">
    <citation type="submission" date="2023-05" db="EMBL/GenBank/DDBJ databases">
        <title>B98-5 Cell Line De Novo Hybrid Assembly: An Optical Mapping Approach.</title>
        <authorList>
            <person name="Kananen K."/>
            <person name="Auerbach J.A."/>
            <person name="Kautto E."/>
            <person name="Blachly J.S."/>
        </authorList>
    </citation>
    <scope>NUCLEOTIDE SEQUENCE [LARGE SCALE GENOMIC DNA]</scope>
    <source>
        <strain evidence="1">B95-8</strain>
        <tissue evidence="1">Cell line</tissue>
    </source>
</reference>
<accession>A0ABQ9V1H3</accession>
<dbReference type="InterPro" id="IPR028994">
    <property type="entry name" value="Integrin_alpha_N"/>
</dbReference>
<name>A0ABQ9V1H3_SAGOE</name>
<sequence>MKNEAPFRLVVGAPLETNGHQKTGDVYKCPVIHGNCTKLNLGNVGCWSLHSEANGCLTRGRL</sequence>
<dbReference type="Gene3D" id="2.130.10.130">
    <property type="entry name" value="Integrin alpha, N-terminal"/>
    <property type="match status" value="1"/>
</dbReference>
<dbReference type="Proteomes" id="UP001266305">
    <property type="component" value="Unassembled WGS sequence"/>
</dbReference>
<organism evidence="1 2">
    <name type="scientific">Saguinus oedipus</name>
    <name type="common">Cotton-top tamarin</name>
    <name type="synonym">Oedipomidas oedipus</name>
    <dbReference type="NCBI Taxonomy" id="9490"/>
    <lineage>
        <taxon>Eukaryota</taxon>
        <taxon>Metazoa</taxon>
        <taxon>Chordata</taxon>
        <taxon>Craniata</taxon>
        <taxon>Vertebrata</taxon>
        <taxon>Euteleostomi</taxon>
        <taxon>Mammalia</taxon>
        <taxon>Eutheria</taxon>
        <taxon>Euarchontoglires</taxon>
        <taxon>Primates</taxon>
        <taxon>Haplorrhini</taxon>
        <taxon>Platyrrhini</taxon>
        <taxon>Cebidae</taxon>
        <taxon>Callitrichinae</taxon>
        <taxon>Saguinus</taxon>
    </lineage>
</organism>